<reference evidence="2 3" key="1">
    <citation type="submission" date="2020-08" db="EMBL/GenBank/DDBJ databases">
        <title>Cohnella phylogeny.</title>
        <authorList>
            <person name="Dunlap C."/>
        </authorList>
    </citation>
    <scope>NUCLEOTIDE SEQUENCE [LARGE SCALE GENOMIC DNA]</scope>
    <source>
        <strain evidence="2 3">CBP 2801</strain>
    </source>
</reference>
<feature type="domain" description="Beta-lactamase-related" evidence="1">
    <location>
        <begin position="10"/>
        <end position="369"/>
    </location>
</feature>
<accession>A0A7X0SPX9</accession>
<dbReference type="EMBL" id="JACJVO010000031">
    <property type="protein sequence ID" value="MBB6733993.1"/>
    <property type="molecule type" value="Genomic_DNA"/>
</dbReference>
<dbReference type="InterPro" id="IPR001466">
    <property type="entry name" value="Beta-lactam-related"/>
</dbReference>
<protein>
    <submittedName>
        <fullName evidence="2">Beta-lactamase family protein</fullName>
    </submittedName>
</protein>
<evidence type="ECO:0000259" key="1">
    <source>
        <dbReference type="Pfam" id="PF00144"/>
    </source>
</evidence>
<proteinExistence type="predicted"/>
<evidence type="ECO:0000313" key="3">
    <source>
        <dbReference type="Proteomes" id="UP000564644"/>
    </source>
</evidence>
<dbReference type="PANTHER" id="PTHR43283">
    <property type="entry name" value="BETA-LACTAMASE-RELATED"/>
    <property type="match status" value="1"/>
</dbReference>
<dbReference type="Pfam" id="PF00144">
    <property type="entry name" value="Beta-lactamase"/>
    <property type="match status" value="1"/>
</dbReference>
<gene>
    <name evidence="2" type="ORF">H7C18_24020</name>
</gene>
<dbReference type="RefSeq" id="WP_185131639.1">
    <property type="nucleotide sequence ID" value="NZ_JACJVO010000031.1"/>
</dbReference>
<sequence length="384" mass="42682">MNRYERLTPLLKRFMEQGGPAGCACTVMRRGEVVYNENFGYANVEKKIPIAPDTLYRIYSMTKVITCTAALMLYERGLYLLNDPLGDYLPEFKDPLVYREEGSGALSASPAASPIRIKDLFTMTSGLTYDGDGSETERRTSPIYRNAPALMNVREFSRALAEVPLAFDPGSRWRYGLSHDILGALIEALSGQSFGDFLKKEIFEPLGMKDTAFRIRDDQRDRLCVMYDCAEDGTLTPNTRLDTQFQPECRYESGGGGLISTTGDYVRFAQALVQGGTLDGVRLLSPKTVQLMSTNHLTPPQMNDFSWDHMSGYGYGLGVRVMADPAAGGINGTIGEYGWAGMAGSWLLIDPREQLTVVYMQQMLPSKEPFIANRIRSVVYGAFE</sequence>
<keyword evidence="3" id="KW-1185">Reference proteome</keyword>
<dbReference type="Proteomes" id="UP000564644">
    <property type="component" value="Unassembled WGS sequence"/>
</dbReference>
<organism evidence="2 3">
    <name type="scientific">Cohnella zeiphila</name>
    <dbReference type="NCBI Taxonomy" id="2761120"/>
    <lineage>
        <taxon>Bacteria</taxon>
        <taxon>Bacillati</taxon>
        <taxon>Bacillota</taxon>
        <taxon>Bacilli</taxon>
        <taxon>Bacillales</taxon>
        <taxon>Paenibacillaceae</taxon>
        <taxon>Cohnella</taxon>
    </lineage>
</organism>
<dbReference type="InterPro" id="IPR012338">
    <property type="entry name" value="Beta-lactam/transpept-like"/>
</dbReference>
<comment type="caution">
    <text evidence="2">The sequence shown here is derived from an EMBL/GenBank/DDBJ whole genome shotgun (WGS) entry which is preliminary data.</text>
</comment>
<evidence type="ECO:0000313" key="2">
    <source>
        <dbReference type="EMBL" id="MBB6733993.1"/>
    </source>
</evidence>
<dbReference type="Gene3D" id="3.40.710.10">
    <property type="entry name" value="DD-peptidase/beta-lactamase superfamily"/>
    <property type="match status" value="1"/>
</dbReference>
<dbReference type="SUPFAM" id="SSF56601">
    <property type="entry name" value="beta-lactamase/transpeptidase-like"/>
    <property type="match status" value="1"/>
</dbReference>
<name>A0A7X0SPX9_9BACL</name>
<dbReference type="AlphaFoldDB" id="A0A7X0SPX9"/>
<dbReference type="InterPro" id="IPR050789">
    <property type="entry name" value="Diverse_Enzym_Activities"/>
</dbReference>
<dbReference type="PANTHER" id="PTHR43283:SF3">
    <property type="entry name" value="BETA-LACTAMASE FAMILY PROTEIN (AFU_ORTHOLOGUE AFUA_5G07500)"/>
    <property type="match status" value="1"/>
</dbReference>